<feature type="transmembrane region" description="Helical" evidence="1">
    <location>
        <begin position="44"/>
        <end position="60"/>
    </location>
</feature>
<sequence>MADDTSLARAAQQRPGILAAGLLVAGVVPFMAGLLGLYALLGVGMPYVGFFFLLYWAGILHQDLSEFLPALMGAAGGLALGWLLLTLPVAHGLAGQAAAGLILAAILFCFMRGHLRMLCNNAMMLFLIVGTIPDLHADKTIAQMLASLAVGAGYMGAIAILIHGLRAVIARRNENTGQ</sequence>
<gene>
    <name evidence="2" type="ORF">GCM10011349_43800</name>
</gene>
<comment type="caution">
    <text evidence="2">The sequence shown here is derived from an EMBL/GenBank/DDBJ whole genome shotgun (WGS) entry which is preliminary data.</text>
</comment>
<feature type="transmembrane region" description="Helical" evidence="1">
    <location>
        <begin position="67"/>
        <end position="87"/>
    </location>
</feature>
<dbReference type="Proteomes" id="UP000605099">
    <property type="component" value="Unassembled WGS sequence"/>
</dbReference>
<evidence type="ECO:0000313" key="3">
    <source>
        <dbReference type="Proteomes" id="UP000605099"/>
    </source>
</evidence>
<organism evidence="2 3">
    <name type="scientific">Novosphingobium indicum</name>
    <dbReference type="NCBI Taxonomy" id="462949"/>
    <lineage>
        <taxon>Bacteria</taxon>
        <taxon>Pseudomonadati</taxon>
        <taxon>Pseudomonadota</taxon>
        <taxon>Alphaproteobacteria</taxon>
        <taxon>Sphingomonadales</taxon>
        <taxon>Sphingomonadaceae</taxon>
        <taxon>Novosphingobium</taxon>
    </lineage>
</organism>
<evidence type="ECO:0008006" key="4">
    <source>
        <dbReference type="Google" id="ProtNLM"/>
    </source>
</evidence>
<evidence type="ECO:0000313" key="2">
    <source>
        <dbReference type="EMBL" id="GGN61303.1"/>
    </source>
</evidence>
<protein>
    <recommendedName>
        <fullName evidence="4">DUF1097 domain-containing protein</fullName>
    </recommendedName>
</protein>
<keyword evidence="3" id="KW-1185">Reference proteome</keyword>
<proteinExistence type="predicted"/>
<keyword evidence="1" id="KW-0472">Membrane</keyword>
<evidence type="ECO:0000256" key="1">
    <source>
        <dbReference type="SAM" id="Phobius"/>
    </source>
</evidence>
<name>A0ABQ2JZ65_9SPHN</name>
<accession>A0ABQ2JZ65</accession>
<dbReference type="EMBL" id="BMLK01000036">
    <property type="protein sequence ID" value="GGN61303.1"/>
    <property type="molecule type" value="Genomic_DNA"/>
</dbReference>
<feature type="transmembrane region" description="Helical" evidence="1">
    <location>
        <begin position="141"/>
        <end position="162"/>
    </location>
</feature>
<dbReference type="RefSeq" id="WP_188823352.1">
    <property type="nucleotide sequence ID" value="NZ_BMLK01000036.1"/>
</dbReference>
<feature type="transmembrane region" description="Helical" evidence="1">
    <location>
        <begin position="93"/>
        <end position="111"/>
    </location>
</feature>
<keyword evidence="1" id="KW-1133">Transmembrane helix</keyword>
<feature type="transmembrane region" description="Helical" evidence="1">
    <location>
        <begin position="16"/>
        <end position="38"/>
    </location>
</feature>
<reference evidence="3" key="1">
    <citation type="journal article" date="2019" name="Int. J. Syst. Evol. Microbiol.">
        <title>The Global Catalogue of Microorganisms (GCM) 10K type strain sequencing project: providing services to taxonomists for standard genome sequencing and annotation.</title>
        <authorList>
            <consortium name="The Broad Institute Genomics Platform"/>
            <consortium name="The Broad Institute Genome Sequencing Center for Infectious Disease"/>
            <person name="Wu L."/>
            <person name="Ma J."/>
        </authorList>
    </citation>
    <scope>NUCLEOTIDE SEQUENCE [LARGE SCALE GENOMIC DNA]</scope>
    <source>
        <strain evidence="3">CGMCC 1.6784</strain>
    </source>
</reference>
<keyword evidence="1" id="KW-0812">Transmembrane</keyword>
<feature type="transmembrane region" description="Helical" evidence="1">
    <location>
        <begin position="118"/>
        <end position="135"/>
    </location>
</feature>